<dbReference type="PANTHER" id="PTHR43685">
    <property type="entry name" value="GLYCOSYLTRANSFERASE"/>
    <property type="match status" value="1"/>
</dbReference>
<keyword evidence="6" id="KW-1185">Reference proteome</keyword>
<dbReference type="PANTHER" id="PTHR43685:SF5">
    <property type="entry name" value="GLYCOSYLTRANSFERASE EPSE-RELATED"/>
    <property type="match status" value="1"/>
</dbReference>
<proteinExistence type="inferred from homology"/>
<dbReference type="InterPro" id="IPR001173">
    <property type="entry name" value="Glyco_trans_2-like"/>
</dbReference>
<dbReference type="InterPro" id="IPR029044">
    <property type="entry name" value="Nucleotide-diphossugar_trans"/>
</dbReference>
<evidence type="ECO:0000259" key="4">
    <source>
        <dbReference type="Pfam" id="PF00535"/>
    </source>
</evidence>
<comment type="similarity">
    <text evidence="1">Belongs to the glycosyltransferase 2 family.</text>
</comment>
<evidence type="ECO:0000313" key="5">
    <source>
        <dbReference type="EMBL" id="CEM00580.1"/>
    </source>
</evidence>
<gene>
    <name evidence="5" type="ORF">Vbra_12849</name>
</gene>
<dbReference type="OrthoDB" id="419989at2759"/>
<keyword evidence="2" id="KW-0328">Glycosyltransferase</keyword>
<dbReference type="Proteomes" id="UP000041254">
    <property type="component" value="Unassembled WGS sequence"/>
</dbReference>
<evidence type="ECO:0000313" key="6">
    <source>
        <dbReference type="Proteomes" id="UP000041254"/>
    </source>
</evidence>
<feature type="domain" description="Glycosyltransferase 2-like" evidence="4">
    <location>
        <begin position="339"/>
        <end position="470"/>
    </location>
</feature>
<evidence type="ECO:0000256" key="3">
    <source>
        <dbReference type="ARBA" id="ARBA00022679"/>
    </source>
</evidence>
<keyword evidence="3" id="KW-0808">Transferase</keyword>
<dbReference type="Gene3D" id="3.90.550.10">
    <property type="entry name" value="Spore Coat Polysaccharide Biosynthesis Protein SpsA, Chain A"/>
    <property type="match status" value="1"/>
</dbReference>
<dbReference type="AlphaFoldDB" id="A0A0G4ERU2"/>
<organism evidence="5 6">
    <name type="scientific">Vitrella brassicaformis (strain CCMP3155)</name>
    <dbReference type="NCBI Taxonomy" id="1169540"/>
    <lineage>
        <taxon>Eukaryota</taxon>
        <taxon>Sar</taxon>
        <taxon>Alveolata</taxon>
        <taxon>Colpodellida</taxon>
        <taxon>Vitrellaceae</taxon>
        <taxon>Vitrella</taxon>
    </lineage>
</organism>
<dbReference type="GO" id="GO:0016757">
    <property type="term" value="F:glycosyltransferase activity"/>
    <property type="evidence" value="ECO:0007669"/>
    <property type="project" value="UniProtKB-KW"/>
</dbReference>
<sequence>MSAAVVIFSKDRPLQLCGCLSSLTTCIRDSSDAQIHVIYKASDASFAAAYARLAERWTDARVHWSREAPGCAISSALEGLEASHVLFTVDDALFLRPLAPSLSRCVALLEENDALLSVCLRLNPRVEYSHPAGSFFPPPVLHWTRERDALLLRRLREGDCSGGCGGDAGGTGADEWSMPFDLSGSIYRTSDLRRLFTCIEESPVLGREWLDHPNRLEAAGNRAIQELMSGLDLNATRPFTAAPTQPLLTLITANRVQDVYSNAIYADAPQWDIRSLLATFHQIDRTHTSHTDFLTAVDGFFAAPFYTSTYWDCLHTPPPPLSASAAVPRSPDGPEPLVSWLVPAHNAKKYVDECIDSIGGQTDIGAGVYEVVLVDDCSTDGTLGRLHARGADDPRIRVVSTPENLGVAGALNYGMSRCRGTLVARLDADDVAEPHRLATQLRYLATHPSVAVLGTAFTTFTDPPTSHSPPSPSEASNAMPMMPLGDRVYRPACHPVLVRWHMLFRCPIAHPTVLINRPVWEGGRGRGLDGEGGLDLVYPTDEAAEDHARWLGLPPGVVVCNVGDICVRLRRHGRQRSATHHKELQESSIRAVHRYMQRHVDTSVTVEEVQVLWKQRRIDGSTTGRRIDDLLKALENHFVQLIDDLAGQAREAPQQQQMGSDWWADGRTAALKQHIHCATERIRGEMCLVELSQGNMEGSLPLLLEWLKNPSSQQQLKRLTAGS</sequence>
<reference evidence="5 6" key="1">
    <citation type="submission" date="2014-11" db="EMBL/GenBank/DDBJ databases">
        <authorList>
            <person name="Zhu J."/>
            <person name="Qi W."/>
            <person name="Song R."/>
        </authorList>
    </citation>
    <scope>NUCLEOTIDE SEQUENCE [LARGE SCALE GENOMIC DNA]</scope>
</reference>
<accession>A0A0G4ERU2</accession>
<dbReference type="InterPro" id="IPR050834">
    <property type="entry name" value="Glycosyltransf_2"/>
</dbReference>
<dbReference type="InParanoid" id="A0A0G4ERU2"/>
<protein>
    <recommendedName>
        <fullName evidence="4">Glycosyltransferase 2-like domain-containing protein</fullName>
    </recommendedName>
</protein>
<dbReference type="SUPFAM" id="SSF53448">
    <property type="entry name" value="Nucleotide-diphospho-sugar transferases"/>
    <property type="match status" value="2"/>
</dbReference>
<dbReference type="VEuPathDB" id="CryptoDB:Vbra_12849"/>
<evidence type="ECO:0000256" key="1">
    <source>
        <dbReference type="ARBA" id="ARBA00006739"/>
    </source>
</evidence>
<dbReference type="EMBL" id="CDMY01000295">
    <property type="protein sequence ID" value="CEM00580.1"/>
    <property type="molecule type" value="Genomic_DNA"/>
</dbReference>
<evidence type="ECO:0000256" key="2">
    <source>
        <dbReference type="ARBA" id="ARBA00022676"/>
    </source>
</evidence>
<dbReference type="OMA" id="NYPWELS"/>
<name>A0A0G4ERU2_VITBC</name>
<dbReference type="Pfam" id="PF00535">
    <property type="entry name" value="Glycos_transf_2"/>
    <property type="match status" value="1"/>
</dbReference>
<dbReference type="CDD" id="cd00761">
    <property type="entry name" value="Glyco_tranf_GTA_type"/>
    <property type="match status" value="1"/>
</dbReference>